<organism evidence="3 4">
    <name type="scientific">Syncephalastrum racemosum</name>
    <name type="common">Filamentous fungus</name>
    <dbReference type="NCBI Taxonomy" id="13706"/>
    <lineage>
        <taxon>Eukaryota</taxon>
        <taxon>Fungi</taxon>
        <taxon>Fungi incertae sedis</taxon>
        <taxon>Mucoromycota</taxon>
        <taxon>Mucoromycotina</taxon>
        <taxon>Mucoromycetes</taxon>
        <taxon>Mucorales</taxon>
        <taxon>Syncephalastraceae</taxon>
        <taxon>Syncephalastrum</taxon>
    </lineage>
</organism>
<dbReference type="InterPro" id="IPR036915">
    <property type="entry name" value="Cyclin-like_sf"/>
</dbReference>
<dbReference type="PIRSF" id="PIRSF028758">
    <property type="entry name" value="Cyclin, C/H/G types"/>
    <property type="match status" value="1"/>
</dbReference>
<sequence>MKVSTGTQARFSLGSIAMDQWLFTREELQTTMPSIFNDCMSVHEEQGRRIAGCALIQTVGCRLGLSPIAIATATTFFHRFYTRHSFHDFNFEYIAGTCIFLAGKVEEAHRKLSDVIAAAAAFKYGTENHNKEKSRVFIEWREAILSHEILVMETLCFDFAIKHPQYYLFEFAEELKAPTDVLESASALAFDSARLPLCLMYKPRLIAAGCMILAYRANGLEVPLGDRENGRWSSLLAKDSDTLEEVMYEIMTVYQTSESHMNSERSRY</sequence>
<dbReference type="InterPro" id="IPR043198">
    <property type="entry name" value="Cyclin/Ssn8"/>
</dbReference>
<evidence type="ECO:0000256" key="1">
    <source>
        <dbReference type="RuleBase" id="RU000383"/>
    </source>
</evidence>
<dbReference type="Gene3D" id="1.10.472.10">
    <property type="entry name" value="Cyclin-like"/>
    <property type="match status" value="2"/>
</dbReference>
<evidence type="ECO:0000313" key="4">
    <source>
        <dbReference type="Proteomes" id="UP000242180"/>
    </source>
</evidence>
<dbReference type="Proteomes" id="UP000242180">
    <property type="component" value="Unassembled WGS sequence"/>
</dbReference>
<dbReference type="PANTHER" id="PTHR10026">
    <property type="entry name" value="CYCLIN"/>
    <property type="match status" value="1"/>
</dbReference>
<dbReference type="OrthoDB" id="25002at2759"/>
<dbReference type="InterPro" id="IPR013763">
    <property type="entry name" value="Cyclin-like_dom"/>
</dbReference>
<keyword evidence="1" id="KW-0195">Cyclin</keyword>
<dbReference type="GO" id="GO:0006357">
    <property type="term" value="P:regulation of transcription by RNA polymerase II"/>
    <property type="evidence" value="ECO:0007669"/>
    <property type="project" value="InterPro"/>
</dbReference>
<comment type="caution">
    <text evidence="3">The sequence shown here is derived from an EMBL/GenBank/DDBJ whole genome shotgun (WGS) entry which is preliminary data.</text>
</comment>
<name>A0A1X2HU52_SYNRA</name>
<accession>A0A1X2HU52</accession>
<protein>
    <submittedName>
        <fullName evidence="3">Cyclin-like protein</fullName>
    </submittedName>
</protein>
<dbReference type="OMA" id="PTMHHIG"/>
<dbReference type="CDD" id="cd20546">
    <property type="entry name" value="CYCLIN_SpCG1C_ScCTK2-like_rpt2"/>
    <property type="match status" value="1"/>
</dbReference>
<dbReference type="InParanoid" id="A0A1X2HU52"/>
<dbReference type="AlphaFoldDB" id="A0A1X2HU52"/>
<dbReference type="InterPro" id="IPR006671">
    <property type="entry name" value="Cyclin_N"/>
</dbReference>
<proteinExistence type="inferred from homology"/>
<evidence type="ECO:0000259" key="2">
    <source>
        <dbReference type="SMART" id="SM00385"/>
    </source>
</evidence>
<dbReference type="EMBL" id="MCGN01000001">
    <property type="protein sequence ID" value="ORZ03089.1"/>
    <property type="molecule type" value="Genomic_DNA"/>
</dbReference>
<reference evidence="3 4" key="1">
    <citation type="submission" date="2016-07" db="EMBL/GenBank/DDBJ databases">
        <title>Pervasive Adenine N6-methylation of Active Genes in Fungi.</title>
        <authorList>
            <consortium name="DOE Joint Genome Institute"/>
            <person name="Mondo S.J."/>
            <person name="Dannebaum R.O."/>
            <person name="Kuo R.C."/>
            <person name="Labutti K."/>
            <person name="Haridas S."/>
            <person name="Kuo A."/>
            <person name="Salamov A."/>
            <person name="Ahrendt S.R."/>
            <person name="Lipzen A."/>
            <person name="Sullivan W."/>
            <person name="Andreopoulos W.B."/>
            <person name="Clum A."/>
            <person name="Lindquist E."/>
            <person name="Daum C."/>
            <person name="Ramamoorthy G.K."/>
            <person name="Gryganskyi A."/>
            <person name="Culley D."/>
            <person name="Magnuson J.K."/>
            <person name="James T.Y."/>
            <person name="O'Malley M.A."/>
            <person name="Stajich J.E."/>
            <person name="Spatafora J.W."/>
            <person name="Visel A."/>
            <person name="Grigoriev I.V."/>
        </authorList>
    </citation>
    <scope>NUCLEOTIDE SEQUENCE [LARGE SCALE GENOMIC DNA]</scope>
    <source>
        <strain evidence="3 4">NRRL 2496</strain>
    </source>
</reference>
<keyword evidence="4" id="KW-1185">Reference proteome</keyword>
<dbReference type="GO" id="GO:0016538">
    <property type="term" value="F:cyclin-dependent protein serine/threonine kinase regulator activity"/>
    <property type="evidence" value="ECO:0007669"/>
    <property type="project" value="InterPro"/>
</dbReference>
<gene>
    <name evidence="3" type="ORF">BCR43DRAFT_482725</name>
</gene>
<feature type="domain" description="Cyclin-like" evidence="2">
    <location>
        <begin position="166"/>
        <end position="255"/>
    </location>
</feature>
<dbReference type="SMART" id="SM00385">
    <property type="entry name" value="CYCLIN"/>
    <property type="match status" value="2"/>
</dbReference>
<dbReference type="Pfam" id="PF00134">
    <property type="entry name" value="Cyclin_N"/>
    <property type="match status" value="1"/>
</dbReference>
<dbReference type="SUPFAM" id="SSF47954">
    <property type="entry name" value="Cyclin-like"/>
    <property type="match status" value="2"/>
</dbReference>
<comment type="similarity">
    <text evidence="1">Belongs to the cyclin family.</text>
</comment>
<dbReference type="STRING" id="13706.A0A1X2HU52"/>
<evidence type="ECO:0000313" key="3">
    <source>
        <dbReference type="EMBL" id="ORZ03089.1"/>
    </source>
</evidence>
<feature type="domain" description="Cyclin-like" evidence="2">
    <location>
        <begin position="54"/>
        <end position="153"/>
    </location>
</feature>